<name>R7VL11_CAPTE</name>
<dbReference type="EMBL" id="AMQN01016635">
    <property type="status" value="NOT_ANNOTATED_CDS"/>
    <property type="molecule type" value="Genomic_DNA"/>
</dbReference>
<dbReference type="GO" id="GO:0005765">
    <property type="term" value="C:lysosomal membrane"/>
    <property type="evidence" value="ECO:0007669"/>
    <property type="project" value="UniProtKB-SubCell"/>
</dbReference>
<evidence type="ECO:0000256" key="4">
    <source>
        <dbReference type="ARBA" id="ARBA00023136"/>
    </source>
</evidence>
<reference evidence="7" key="3">
    <citation type="submission" date="2015-06" db="UniProtKB">
        <authorList>
            <consortium name="EnsemblMetazoa"/>
        </authorList>
    </citation>
    <scope>IDENTIFICATION</scope>
</reference>
<accession>R7VL11</accession>
<evidence type="ECO:0000313" key="7">
    <source>
        <dbReference type="EnsemblMetazoa" id="CapteP186337"/>
    </source>
</evidence>
<dbReference type="PANTHER" id="PTHR31397">
    <property type="entry name" value="BLOC-1-RELATED COMPLEX SUBUNIT 7 BORSC7"/>
    <property type="match status" value="1"/>
</dbReference>
<evidence type="ECO:0000256" key="2">
    <source>
        <dbReference type="ARBA" id="ARBA00005433"/>
    </source>
</evidence>
<dbReference type="STRING" id="283909.R7VL11"/>
<evidence type="ECO:0000313" key="8">
    <source>
        <dbReference type="Proteomes" id="UP000014760"/>
    </source>
</evidence>
<dbReference type="InterPro" id="IPR032143">
    <property type="entry name" value="BORCS7"/>
</dbReference>
<dbReference type="OrthoDB" id="5567844at2759"/>
<dbReference type="OMA" id="HAAKNFA"/>
<sequence>MSSRWNQETKMRLSEKVASNMNDVASLSRQIIRNSRSNELLEKAAKNFAYQETAVDNSLTTLKRLGLLASHLQFQAEAIERNVVQIDDIQDQLKTLRRRNCFPRT</sequence>
<dbReference type="Proteomes" id="UP000014760">
    <property type="component" value="Unassembled WGS sequence"/>
</dbReference>
<evidence type="ECO:0000256" key="5">
    <source>
        <dbReference type="ARBA" id="ARBA00023228"/>
    </source>
</evidence>
<proteinExistence type="inferred from homology"/>
<dbReference type="HOGENOM" id="CLU_150749_0_0_1"/>
<dbReference type="AlphaFoldDB" id="R7VL11"/>
<keyword evidence="5" id="KW-0458">Lysosome</keyword>
<reference evidence="6 8" key="2">
    <citation type="journal article" date="2013" name="Nature">
        <title>Insights into bilaterian evolution from three spiralian genomes.</title>
        <authorList>
            <person name="Simakov O."/>
            <person name="Marletaz F."/>
            <person name="Cho S.J."/>
            <person name="Edsinger-Gonzales E."/>
            <person name="Havlak P."/>
            <person name="Hellsten U."/>
            <person name="Kuo D.H."/>
            <person name="Larsson T."/>
            <person name="Lv J."/>
            <person name="Arendt D."/>
            <person name="Savage R."/>
            <person name="Osoegawa K."/>
            <person name="de Jong P."/>
            <person name="Grimwood J."/>
            <person name="Chapman J.A."/>
            <person name="Shapiro H."/>
            <person name="Aerts A."/>
            <person name="Otillar R.P."/>
            <person name="Terry A.Y."/>
            <person name="Boore J.L."/>
            <person name="Grigoriev I.V."/>
            <person name="Lindberg D.R."/>
            <person name="Seaver E.C."/>
            <person name="Weisblat D.A."/>
            <person name="Putnam N.H."/>
            <person name="Rokhsar D.S."/>
        </authorList>
    </citation>
    <scope>NUCLEOTIDE SEQUENCE</scope>
    <source>
        <strain evidence="6 8">I ESC-2004</strain>
    </source>
</reference>
<protein>
    <recommendedName>
        <fullName evidence="3">BLOC-1-related complex subunit 7</fullName>
    </recommendedName>
</protein>
<gene>
    <name evidence="6" type="ORF">CAPTEDRAFT_186337</name>
</gene>
<organism evidence="6">
    <name type="scientific">Capitella teleta</name>
    <name type="common">Polychaete worm</name>
    <dbReference type="NCBI Taxonomy" id="283909"/>
    <lineage>
        <taxon>Eukaryota</taxon>
        <taxon>Metazoa</taxon>
        <taxon>Spiralia</taxon>
        <taxon>Lophotrochozoa</taxon>
        <taxon>Annelida</taxon>
        <taxon>Polychaeta</taxon>
        <taxon>Sedentaria</taxon>
        <taxon>Scolecida</taxon>
        <taxon>Capitellidae</taxon>
        <taxon>Capitella</taxon>
    </lineage>
</organism>
<evidence type="ECO:0000313" key="6">
    <source>
        <dbReference type="EMBL" id="ELU17871.1"/>
    </source>
</evidence>
<keyword evidence="4" id="KW-0472">Membrane</keyword>
<dbReference type="EMBL" id="KB292258">
    <property type="protein sequence ID" value="ELU17871.1"/>
    <property type="molecule type" value="Genomic_DNA"/>
</dbReference>
<dbReference type="GO" id="GO:0099078">
    <property type="term" value="C:BORC complex"/>
    <property type="evidence" value="ECO:0007669"/>
    <property type="project" value="TreeGrafter"/>
</dbReference>
<evidence type="ECO:0000256" key="1">
    <source>
        <dbReference type="ARBA" id="ARBA00004656"/>
    </source>
</evidence>
<evidence type="ECO:0000256" key="3">
    <source>
        <dbReference type="ARBA" id="ARBA00022295"/>
    </source>
</evidence>
<dbReference type="FunCoup" id="R7VL11">
    <property type="interactions" value="43"/>
</dbReference>
<reference evidence="8" key="1">
    <citation type="submission" date="2012-12" db="EMBL/GenBank/DDBJ databases">
        <authorList>
            <person name="Hellsten U."/>
            <person name="Grimwood J."/>
            <person name="Chapman J.A."/>
            <person name="Shapiro H."/>
            <person name="Aerts A."/>
            <person name="Otillar R.P."/>
            <person name="Terry A.Y."/>
            <person name="Boore J.L."/>
            <person name="Simakov O."/>
            <person name="Marletaz F."/>
            <person name="Cho S.-J."/>
            <person name="Edsinger-Gonzales E."/>
            <person name="Havlak P."/>
            <person name="Kuo D.-H."/>
            <person name="Larsson T."/>
            <person name="Lv J."/>
            <person name="Arendt D."/>
            <person name="Savage R."/>
            <person name="Osoegawa K."/>
            <person name="de Jong P."/>
            <person name="Lindberg D.R."/>
            <person name="Seaver E.C."/>
            <person name="Weisblat D.A."/>
            <person name="Putnam N.H."/>
            <person name="Grigoriev I.V."/>
            <person name="Rokhsar D.S."/>
        </authorList>
    </citation>
    <scope>NUCLEOTIDE SEQUENCE</scope>
    <source>
        <strain evidence="8">I ESC-2004</strain>
    </source>
</reference>
<comment type="subcellular location">
    <subcellularLocation>
        <location evidence="1">Lysosome membrane</location>
    </subcellularLocation>
</comment>
<dbReference type="PANTHER" id="PTHR31397:SF1">
    <property type="entry name" value="BLOC-1-RELATED COMPLEX SUBUNIT 7"/>
    <property type="match status" value="1"/>
</dbReference>
<dbReference type="Pfam" id="PF16088">
    <property type="entry name" value="BORCS7"/>
    <property type="match status" value="1"/>
</dbReference>
<keyword evidence="8" id="KW-1185">Reference proteome</keyword>
<comment type="similarity">
    <text evidence="2">Belongs to the BORCS7 family.</text>
</comment>
<dbReference type="EnsemblMetazoa" id="CapteT186337">
    <property type="protein sequence ID" value="CapteP186337"/>
    <property type="gene ID" value="CapteG186337"/>
</dbReference>